<protein>
    <submittedName>
        <fullName evidence="1">Uncharacterized protein</fullName>
    </submittedName>
</protein>
<name>A0ABY1IMQ0_9HYPH</name>
<dbReference type="EMBL" id="FQZC01000003">
    <property type="protein sequence ID" value="SHJ49188.1"/>
    <property type="molecule type" value="Genomic_DNA"/>
</dbReference>
<evidence type="ECO:0000313" key="1">
    <source>
        <dbReference type="EMBL" id="SHJ49188.1"/>
    </source>
</evidence>
<evidence type="ECO:0000313" key="2">
    <source>
        <dbReference type="Proteomes" id="UP000184290"/>
    </source>
</evidence>
<dbReference type="Proteomes" id="UP000184290">
    <property type="component" value="Unassembled WGS sequence"/>
</dbReference>
<organism evidence="1 2">
    <name type="scientific">Aureimonas altamirensis DSM 21988</name>
    <dbReference type="NCBI Taxonomy" id="1121026"/>
    <lineage>
        <taxon>Bacteria</taxon>
        <taxon>Pseudomonadati</taxon>
        <taxon>Pseudomonadota</taxon>
        <taxon>Alphaproteobacteria</taxon>
        <taxon>Hyphomicrobiales</taxon>
        <taxon>Aurantimonadaceae</taxon>
        <taxon>Aureimonas</taxon>
    </lineage>
</organism>
<comment type="caution">
    <text evidence="1">The sequence shown here is derived from an EMBL/GenBank/DDBJ whole genome shotgun (WGS) entry which is preliminary data.</text>
</comment>
<keyword evidence="2" id="KW-1185">Reference proteome</keyword>
<sequence>MRIFSDSQIQALRHLEQSPILVSRNDQRWHGLPHGIRTLRTLEQLAHAGFCRSSYDQSRQAITFTITRAGRQAVSALDEQQDVRQTRGGETAR</sequence>
<gene>
    <name evidence="1" type="ORF">SAMN02745911_2656</name>
</gene>
<accession>A0ABY1IMQ0</accession>
<proteinExistence type="predicted"/>
<reference evidence="1 2" key="1">
    <citation type="submission" date="2016-11" db="EMBL/GenBank/DDBJ databases">
        <authorList>
            <person name="Varghese N."/>
            <person name="Submissions S."/>
        </authorList>
    </citation>
    <scope>NUCLEOTIDE SEQUENCE [LARGE SCALE GENOMIC DNA]</scope>
    <source>
        <strain evidence="1 2">DSM 21988</strain>
    </source>
</reference>
<dbReference type="RefSeq" id="WP_060607045.1">
    <property type="nucleotide sequence ID" value="NZ_FQZC01000003.1"/>
</dbReference>